<keyword evidence="3" id="KW-1185">Reference proteome</keyword>
<feature type="region of interest" description="Disordered" evidence="1">
    <location>
        <begin position="286"/>
        <end position="341"/>
    </location>
</feature>
<evidence type="ECO:0000313" key="2">
    <source>
        <dbReference type="EMBL" id="EST07711.1"/>
    </source>
</evidence>
<feature type="region of interest" description="Disordered" evidence="1">
    <location>
        <begin position="375"/>
        <end position="411"/>
    </location>
</feature>
<dbReference type="OrthoDB" id="2552865at2759"/>
<feature type="region of interest" description="Disordered" evidence="1">
    <location>
        <begin position="481"/>
        <end position="523"/>
    </location>
</feature>
<feature type="region of interest" description="Disordered" evidence="1">
    <location>
        <begin position="574"/>
        <end position="612"/>
    </location>
</feature>
<dbReference type="AlphaFoldDB" id="V5EBD8"/>
<evidence type="ECO:0000313" key="3">
    <source>
        <dbReference type="Proteomes" id="UP000019377"/>
    </source>
</evidence>
<gene>
    <name evidence="2" type="ORF">PSEUBRA_SCAF2g02805</name>
</gene>
<dbReference type="GeneID" id="27419874"/>
<dbReference type="EMBL" id="KI545862">
    <property type="protein sequence ID" value="EST07711.1"/>
    <property type="molecule type" value="Genomic_DNA"/>
</dbReference>
<evidence type="ECO:0000256" key="1">
    <source>
        <dbReference type="SAM" id="MobiDB-lite"/>
    </source>
</evidence>
<dbReference type="Proteomes" id="UP000019377">
    <property type="component" value="Unassembled WGS sequence"/>
</dbReference>
<reference evidence="3" key="1">
    <citation type="journal article" date="2013" name="Genome Announc.">
        <title>Draft genome sequence of Pseudozyma brasiliensis sp. nov. strain GHG001, a high producer of endo-1,4-xylanase isolated from an insect pest of sugarcane.</title>
        <authorList>
            <person name="Oliveira J.V.D.C."/>
            <person name="dos Santos R.A.C."/>
            <person name="Borges T.A."/>
            <person name="Riano-Pachon D.M."/>
            <person name="Goldman G.H."/>
        </authorList>
    </citation>
    <scope>NUCLEOTIDE SEQUENCE [LARGE SCALE GENOMIC DNA]</scope>
    <source>
        <strain evidence="3">GHG001</strain>
    </source>
</reference>
<feature type="compositionally biased region" description="Polar residues" evidence="1">
    <location>
        <begin position="1"/>
        <end position="12"/>
    </location>
</feature>
<sequence>MTAKASSSGSMSTPPPKKKRGFFSCRSKHALDSLPRNARGDNAAINRLQARDIFQREADDFFASPSTAFTPLTEEKGLLKLAEHNRTESTLPPPSPTVPIKPLFAQEVREGEEDIVGELELQYRQEEVNEKEEARDVLPDDVVSPTDAPGVGRSMSLSSKTGRIKRSLSLKRSASTASAKLIARAPPVSSVDFADLPVESGSSSEEDEENVGVGSMASIRKARGRHAVGHQPAVPDISEDDFLAFDNVPIPPKASPGKTEKPALAVSIPESDSMRAVAAVLETSSDSARFRTGPSVGTPRMESPSSSRIAHRAQIRSENDDEDTVPELRTPVRSGTTRGFWDTTLDRDESFSTSRGIPFQYVTNLSRPVSIASLRSLATPSTPPRTSSRPTSPNGTYHGLRSTKSFSTSPLKQATFNGFPRTFFPASTFNATPRRANAAEEQDVERQLAGHAATPSHACSNCGVVEPRDFASFVGKGKASRHTSVKQQTLHKSTSTPQAAATGSLRKSKSAMLKSDGPGEGTLKRWGLAEAFKAGEGMGSIRTKKMVPGPGGGYITDTANMRWCSALDEIKKALKEDGDEQEEEEEEERVQKETQSVISERSERMARYGVAM</sequence>
<organism evidence="2 3">
    <name type="scientific">Kalmanozyma brasiliensis (strain GHG001)</name>
    <name type="common">Yeast</name>
    <name type="synonym">Pseudozyma brasiliensis</name>
    <dbReference type="NCBI Taxonomy" id="1365824"/>
    <lineage>
        <taxon>Eukaryota</taxon>
        <taxon>Fungi</taxon>
        <taxon>Dikarya</taxon>
        <taxon>Basidiomycota</taxon>
        <taxon>Ustilaginomycotina</taxon>
        <taxon>Ustilaginomycetes</taxon>
        <taxon>Ustilaginales</taxon>
        <taxon>Ustilaginaceae</taxon>
        <taxon>Kalmanozyma</taxon>
    </lineage>
</organism>
<dbReference type="HOGENOM" id="CLU_413984_0_0_1"/>
<feature type="compositionally biased region" description="Low complexity" evidence="1">
    <location>
        <begin position="384"/>
        <end position="393"/>
    </location>
</feature>
<accession>V5EBD8</accession>
<name>V5EBD8_KALBG</name>
<feature type="compositionally biased region" description="Basic and acidic residues" evidence="1">
    <location>
        <begin position="129"/>
        <end position="138"/>
    </location>
</feature>
<dbReference type="eggNOG" id="ENOG502RE0T">
    <property type="taxonomic scope" value="Eukaryota"/>
</dbReference>
<proteinExistence type="predicted"/>
<dbReference type="RefSeq" id="XP_016292700.1">
    <property type="nucleotide sequence ID" value="XM_016437202.1"/>
</dbReference>
<protein>
    <submittedName>
        <fullName evidence="2">Uncharacterized protein</fullName>
    </submittedName>
</protein>
<feature type="region of interest" description="Disordered" evidence="1">
    <location>
        <begin position="433"/>
        <end position="456"/>
    </location>
</feature>
<feature type="region of interest" description="Disordered" evidence="1">
    <location>
        <begin position="129"/>
        <end position="169"/>
    </location>
</feature>
<feature type="region of interest" description="Disordered" evidence="1">
    <location>
        <begin position="1"/>
        <end position="22"/>
    </location>
</feature>
<feature type="compositionally biased region" description="Polar residues" evidence="1">
    <location>
        <begin position="402"/>
        <end position="411"/>
    </location>
</feature>
<dbReference type="OMA" id="WCSALDE"/>
<feature type="compositionally biased region" description="Acidic residues" evidence="1">
    <location>
        <begin position="577"/>
        <end position="588"/>
    </location>
</feature>
<feature type="compositionally biased region" description="Polar residues" evidence="1">
    <location>
        <begin position="485"/>
        <end position="501"/>
    </location>
</feature>